<dbReference type="Pfam" id="PF00899">
    <property type="entry name" value="ThiF"/>
    <property type="match status" value="1"/>
</dbReference>
<name>A0ABT0JW30_9ACTN</name>
<feature type="region of interest" description="Disordered" evidence="1">
    <location>
        <begin position="428"/>
        <end position="466"/>
    </location>
</feature>
<accession>A0ABT0JW30</accession>
<feature type="compositionally biased region" description="Low complexity" evidence="1">
    <location>
        <begin position="215"/>
        <end position="245"/>
    </location>
</feature>
<feature type="compositionally biased region" description="Low complexity" evidence="1">
    <location>
        <begin position="433"/>
        <end position="445"/>
    </location>
</feature>
<dbReference type="InterPro" id="IPR035985">
    <property type="entry name" value="Ubiquitin-activating_enz"/>
</dbReference>
<keyword evidence="4" id="KW-1185">Reference proteome</keyword>
<evidence type="ECO:0000313" key="4">
    <source>
        <dbReference type="Proteomes" id="UP001201873"/>
    </source>
</evidence>
<organism evidence="3 4">
    <name type="scientific">Frankia umida</name>
    <dbReference type="NCBI Taxonomy" id="573489"/>
    <lineage>
        <taxon>Bacteria</taxon>
        <taxon>Bacillati</taxon>
        <taxon>Actinomycetota</taxon>
        <taxon>Actinomycetes</taxon>
        <taxon>Frankiales</taxon>
        <taxon>Frankiaceae</taxon>
        <taxon>Frankia</taxon>
    </lineage>
</organism>
<keyword evidence="3" id="KW-0548">Nucleotidyltransferase</keyword>
<dbReference type="Proteomes" id="UP001201873">
    <property type="component" value="Unassembled WGS sequence"/>
</dbReference>
<reference evidence="3 4" key="1">
    <citation type="submission" date="2022-04" db="EMBL/GenBank/DDBJ databases">
        <title>Genome diversity in the genus Frankia.</title>
        <authorList>
            <person name="Carlos-Shanley C."/>
            <person name="Hahn D."/>
        </authorList>
    </citation>
    <scope>NUCLEOTIDE SEQUENCE [LARGE SCALE GENOMIC DNA]</scope>
    <source>
        <strain evidence="3 4">Ag45/Mut15</strain>
    </source>
</reference>
<evidence type="ECO:0000259" key="2">
    <source>
        <dbReference type="Pfam" id="PF00899"/>
    </source>
</evidence>
<sequence length="466" mass="48044">MRPILKPGLRRLWHNGSTLQLGIDPTRAVVVTGLQPAHTALLDTLDGRRTWEQVRADGGPAGQDLLDLLAEAGMLTDATLTSSLMAPDPQAAARLAEALGVPGSAVEPAVAARGGRARLLPDLAALSLRWADPARPLAVLRARQAAQVLVQGAGRVGAQIAALLGAAGIGRIVIDDPGVVSAADVAPGGLRLADVGRSRALAAGAALTRIGHGSPGQQPSAAPSRPARASTRPGRPDQVPVVGDSGPPVPAAFEADLVVLAPIGPPLLAPDLALDLEHRGHAHLLAGVRETSGIVGPLVVPTVTACLHCQHLHRHDRDPDWPRLALQLIRPRTNGDDPCDVTLASLVAALTAMQALDYLDASAPLPRPGHAERQPSAAHRIAETKAIVLRGETPLPATANGSLEFAVPGWQVARRSWPVHPNCPCRTARRAARAAPPGVPRAGTVPPRPGGRGDPPTHRAGPAEAG</sequence>
<evidence type="ECO:0000313" key="3">
    <source>
        <dbReference type="EMBL" id="MCK9875764.1"/>
    </source>
</evidence>
<dbReference type="RefSeq" id="WP_248824168.1">
    <property type="nucleotide sequence ID" value="NZ_JALKFT010000006.1"/>
</dbReference>
<feature type="domain" description="THIF-type NAD/FAD binding fold" evidence="2">
    <location>
        <begin position="145"/>
        <end position="210"/>
    </location>
</feature>
<dbReference type="GO" id="GO:0016779">
    <property type="term" value="F:nucleotidyltransferase activity"/>
    <property type="evidence" value="ECO:0007669"/>
    <property type="project" value="UniProtKB-KW"/>
</dbReference>
<evidence type="ECO:0000256" key="1">
    <source>
        <dbReference type="SAM" id="MobiDB-lite"/>
    </source>
</evidence>
<protein>
    <submittedName>
        <fullName evidence="3">ThiF family adenylyltransferase</fullName>
    </submittedName>
</protein>
<gene>
    <name evidence="3" type="ORF">MXD59_08250</name>
</gene>
<dbReference type="EMBL" id="JALKFT010000006">
    <property type="protein sequence ID" value="MCK9875764.1"/>
    <property type="molecule type" value="Genomic_DNA"/>
</dbReference>
<dbReference type="InterPro" id="IPR000594">
    <property type="entry name" value="ThiF_NAD_FAD-bd"/>
</dbReference>
<proteinExistence type="predicted"/>
<comment type="caution">
    <text evidence="3">The sequence shown here is derived from an EMBL/GenBank/DDBJ whole genome shotgun (WGS) entry which is preliminary data.</text>
</comment>
<feature type="region of interest" description="Disordered" evidence="1">
    <location>
        <begin position="209"/>
        <end position="245"/>
    </location>
</feature>
<keyword evidence="3" id="KW-0808">Transferase</keyword>
<dbReference type="Gene3D" id="3.40.50.720">
    <property type="entry name" value="NAD(P)-binding Rossmann-like Domain"/>
    <property type="match status" value="2"/>
</dbReference>
<dbReference type="SUPFAM" id="SSF69572">
    <property type="entry name" value="Activating enzymes of the ubiquitin-like proteins"/>
    <property type="match status" value="1"/>
</dbReference>